<comment type="caution">
    <text evidence="12">The sequence shown here is derived from an EMBL/GenBank/DDBJ whole genome shotgun (WGS) entry which is preliminary data.</text>
</comment>
<dbReference type="GO" id="GO:0010468">
    <property type="term" value="P:regulation of gene expression"/>
    <property type="evidence" value="ECO:0007669"/>
    <property type="project" value="TreeGrafter"/>
</dbReference>
<keyword evidence="9" id="KW-0479">Metal-binding</keyword>
<dbReference type="SUPFAM" id="SSF69065">
    <property type="entry name" value="RNase III domain-like"/>
    <property type="match status" value="1"/>
</dbReference>
<keyword evidence="4 9" id="KW-0507">mRNA processing</keyword>
<keyword evidence="7 9" id="KW-0378">Hydrolase</keyword>
<comment type="function">
    <text evidence="9">Digests double-stranded RNA. Involved in the processing of primary rRNA transcript to yield the immediate precursors to the large and small rRNAs (23S and 16S). Processes some mRNAs, and tRNAs when they are encoded in the rRNA operon. Processes pre-crRNA and tracrRNA of type II CRISPR loci if present in the organism.</text>
</comment>
<feature type="binding site" evidence="9">
    <location>
        <position position="88"/>
    </location>
    <ligand>
        <name>Mg(2+)</name>
        <dbReference type="ChEBI" id="CHEBI:18420"/>
    </ligand>
</feature>
<dbReference type="NCBIfam" id="TIGR02191">
    <property type="entry name" value="RNaseIII"/>
    <property type="match status" value="1"/>
</dbReference>
<feature type="binding site" evidence="9">
    <location>
        <position position="161"/>
    </location>
    <ligand>
        <name>Mg(2+)</name>
        <dbReference type="ChEBI" id="CHEBI:18420"/>
    </ligand>
</feature>
<evidence type="ECO:0000256" key="5">
    <source>
        <dbReference type="ARBA" id="ARBA00022722"/>
    </source>
</evidence>
<dbReference type="Gene3D" id="1.10.1520.10">
    <property type="entry name" value="Ribonuclease III domain"/>
    <property type="match status" value="1"/>
</dbReference>
<evidence type="ECO:0000313" key="13">
    <source>
        <dbReference type="Proteomes" id="UP000233256"/>
    </source>
</evidence>
<evidence type="ECO:0000259" key="11">
    <source>
        <dbReference type="PROSITE" id="PS50142"/>
    </source>
</evidence>
<dbReference type="Gene3D" id="3.30.160.20">
    <property type="match status" value="1"/>
</dbReference>
<comment type="catalytic activity">
    <reaction evidence="1 9">
        <text>Endonucleolytic cleavage to 5'-phosphomonoester.</text>
        <dbReference type="EC" id="3.1.26.3"/>
    </reaction>
</comment>
<feature type="active site" evidence="9">
    <location>
        <position position="92"/>
    </location>
</feature>
<sequence length="285" mass="30984">MPVFFSEGFDGMVRKAGTGTFQEGSEPDWSALENLVGHSFSNPELLISAMTHKSMVREARTPDRELANVSMGDATSELIVESHNERLEMLGDAVIELVVTEFLFNLPENHPEGKMTRARAFAVNRESLVEAAVSLGLERFMRLGAAERRSGGARKARLQADAFEALIGAIYLDAGMAKAGEFILSHLMKRIYRGVESETGFPDDHKSMVQELLHRLGSNPPIYELVNSTGPDHAKIFEVMATAAGFLTKGTGKSRQAAEQQAARKLLELLQSGSGSDKSSGSGQK</sequence>
<dbReference type="HAMAP" id="MF_00104">
    <property type="entry name" value="RNase_III"/>
    <property type="match status" value="1"/>
</dbReference>
<dbReference type="CDD" id="cd10845">
    <property type="entry name" value="DSRM_RNAse_III_family"/>
    <property type="match status" value="1"/>
</dbReference>
<comment type="cofactor">
    <cofactor evidence="9">
        <name>Mg(2+)</name>
        <dbReference type="ChEBI" id="CHEBI:18420"/>
    </cofactor>
</comment>
<keyword evidence="9" id="KW-0963">Cytoplasm</keyword>
<dbReference type="EMBL" id="PGXC01000002">
    <property type="protein sequence ID" value="PKK91653.1"/>
    <property type="molecule type" value="Genomic_DNA"/>
</dbReference>
<evidence type="ECO:0000259" key="10">
    <source>
        <dbReference type="PROSITE" id="PS50137"/>
    </source>
</evidence>
<dbReference type="GO" id="GO:0004525">
    <property type="term" value="F:ribonuclease III activity"/>
    <property type="evidence" value="ECO:0007669"/>
    <property type="project" value="UniProtKB-UniRule"/>
</dbReference>
<dbReference type="InterPro" id="IPR036389">
    <property type="entry name" value="RNase_III_sf"/>
</dbReference>
<feature type="active site" evidence="9">
    <location>
        <position position="164"/>
    </location>
</feature>
<evidence type="ECO:0000256" key="6">
    <source>
        <dbReference type="ARBA" id="ARBA00022759"/>
    </source>
</evidence>
<dbReference type="SMART" id="SM00358">
    <property type="entry name" value="DSRM"/>
    <property type="match status" value="1"/>
</dbReference>
<dbReference type="EC" id="3.1.26.3" evidence="9"/>
<dbReference type="SUPFAM" id="SSF54768">
    <property type="entry name" value="dsRNA-binding domain-like"/>
    <property type="match status" value="1"/>
</dbReference>
<evidence type="ECO:0000256" key="1">
    <source>
        <dbReference type="ARBA" id="ARBA00000109"/>
    </source>
</evidence>
<feature type="domain" description="DRBM" evidence="10">
    <location>
        <begin position="204"/>
        <end position="272"/>
    </location>
</feature>
<dbReference type="GO" id="GO:0003725">
    <property type="term" value="F:double-stranded RNA binding"/>
    <property type="evidence" value="ECO:0007669"/>
    <property type="project" value="TreeGrafter"/>
</dbReference>
<dbReference type="GO" id="GO:0019843">
    <property type="term" value="F:rRNA binding"/>
    <property type="evidence" value="ECO:0007669"/>
    <property type="project" value="UniProtKB-KW"/>
</dbReference>
<keyword evidence="3 9" id="KW-0698">rRNA processing</keyword>
<evidence type="ECO:0000256" key="9">
    <source>
        <dbReference type="HAMAP-Rule" id="MF_00104"/>
    </source>
</evidence>
<gene>
    <name evidence="9 12" type="primary">rnc</name>
    <name evidence="12" type="ORF">CVV64_03020</name>
</gene>
<accession>A0A2N1PTI0</accession>
<reference evidence="12 13" key="1">
    <citation type="journal article" date="2017" name="ISME J.">
        <title>Potential for microbial H2 and metal transformations associated with novel bacteria and archaea in deep terrestrial subsurface sediments.</title>
        <authorList>
            <person name="Hernsdorf A.W."/>
            <person name="Amano Y."/>
            <person name="Miyakawa K."/>
            <person name="Ise K."/>
            <person name="Suzuki Y."/>
            <person name="Anantharaman K."/>
            <person name="Probst A."/>
            <person name="Burstein D."/>
            <person name="Thomas B.C."/>
            <person name="Banfield J.F."/>
        </authorList>
    </citation>
    <scope>NUCLEOTIDE SEQUENCE [LARGE SCALE GENOMIC DNA]</scope>
    <source>
        <strain evidence="12">HGW-Wallbacteria-1</strain>
    </source>
</reference>
<dbReference type="PROSITE" id="PS50137">
    <property type="entry name" value="DS_RBD"/>
    <property type="match status" value="1"/>
</dbReference>
<dbReference type="GO" id="GO:0046872">
    <property type="term" value="F:metal ion binding"/>
    <property type="evidence" value="ECO:0007669"/>
    <property type="project" value="UniProtKB-KW"/>
</dbReference>
<evidence type="ECO:0000256" key="3">
    <source>
        <dbReference type="ARBA" id="ARBA00022552"/>
    </source>
</evidence>
<comment type="subunit">
    <text evidence="9">Homodimer.</text>
</comment>
<comment type="similarity">
    <text evidence="2">Belongs to the ribonuclease III family.</text>
</comment>
<dbReference type="Proteomes" id="UP000233256">
    <property type="component" value="Unassembled WGS sequence"/>
</dbReference>
<keyword evidence="6 9" id="KW-0255">Endonuclease</keyword>
<dbReference type="InterPro" id="IPR000999">
    <property type="entry name" value="RNase_III_dom"/>
</dbReference>
<keyword evidence="8 9" id="KW-0694">RNA-binding</keyword>
<evidence type="ECO:0000256" key="8">
    <source>
        <dbReference type="ARBA" id="ARBA00022884"/>
    </source>
</evidence>
<evidence type="ECO:0000313" key="12">
    <source>
        <dbReference type="EMBL" id="PKK91653.1"/>
    </source>
</evidence>
<dbReference type="GO" id="GO:0005737">
    <property type="term" value="C:cytoplasm"/>
    <property type="evidence" value="ECO:0007669"/>
    <property type="project" value="UniProtKB-SubCell"/>
</dbReference>
<comment type="subcellular location">
    <subcellularLocation>
        <location evidence="9">Cytoplasm</location>
    </subcellularLocation>
</comment>
<dbReference type="GO" id="GO:0008033">
    <property type="term" value="P:tRNA processing"/>
    <property type="evidence" value="ECO:0007669"/>
    <property type="project" value="UniProtKB-KW"/>
</dbReference>
<keyword evidence="9" id="KW-0460">Magnesium</keyword>
<protein>
    <recommendedName>
        <fullName evidence="9">Ribonuclease 3</fullName>
        <ecNumber evidence="9">3.1.26.3</ecNumber>
    </recommendedName>
    <alternativeName>
        <fullName evidence="9">Ribonuclease III</fullName>
        <shortName evidence="9">RNase III</shortName>
    </alternativeName>
</protein>
<dbReference type="Pfam" id="PF14622">
    <property type="entry name" value="Ribonucleas_3_3"/>
    <property type="match status" value="1"/>
</dbReference>
<evidence type="ECO:0000256" key="4">
    <source>
        <dbReference type="ARBA" id="ARBA00022664"/>
    </source>
</evidence>
<dbReference type="FunFam" id="1.10.1520.10:FF:000001">
    <property type="entry name" value="Ribonuclease 3"/>
    <property type="match status" value="1"/>
</dbReference>
<dbReference type="GO" id="GO:0006364">
    <property type="term" value="P:rRNA processing"/>
    <property type="evidence" value="ECO:0007669"/>
    <property type="project" value="UniProtKB-UniRule"/>
</dbReference>
<organism evidence="12 13">
    <name type="scientific">Candidatus Wallbacteria bacterium HGW-Wallbacteria-1</name>
    <dbReference type="NCBI Taxonomy" id="2013854"/>
    <lineage>
        <taxon>Bacteria</taxon>
        <taxon>Candidatus Walliibacteriota</taxon>
    </lineage>
</organism>
<dbReference type="AlphaFoldDB" id="A0A2N1PTI0"/>
<dbReference type="Pfam" id="PF00035">
    <property type="entry name" value="dsrm"/>
    <property type="match status" value="1"/>
</dbReference>
<dbReference type="InterPro" id="IPR014720">
    <property type="entry name" value="dsRBD_dom"/>
</dbReference>
<keyword evidence="9" id="KW-0819">tRNA processing</keyword>
<dbReference type="PANTHER" id="PTHR11207">
    <property type="entry name" value="RIBONUCLEASE III"/>
    <property type="match status" value="1"/>
</dbReference>
<feature type="binding site" evidence="9">
    <location>
        <position position="164"/>
    </location>
    <ligand>
        <name>Mg(2+)</name>
        <dbReference type="ChEBI" id="CHEBI:18420"/>
    </ligand>
</feature>
<dbReference type="InterPro" id="IPR011907">
    <property type="entry name" value="RNase_III"/>
</dbReference>
<proteinExistence type="inferred from homology"/>
<dbReference type="PROSITE" id="PS50142">
    <property type="entry name" value="RNASE_3_2"/>
    <property type="match status" value="1"/>
</dbReference>
<dbReference type="SMART" id="SM00535">
    <property type="entry name" value="RIBOc"/>
    <property type="match status" value="1"/>
</dbReference>
<feature type="domain" description="RNase III" evidence="11">
    <location>
        <begin position="29"/>
        <end position="175"/>
    </location>
</feature>
<dbReference type="GO" id="GO:0006397">
    <property type="term" value="P:mRNA processing"/>
    <property type="evidence" value="ECO:0007669"/>
    <property type="project" value="UniProtKB-UniRule"/>
</dbReference>
<keyword evidence="5 9" id="KW-0540">Nuclease</keyword>
<name>A0A2N1PTI0_9BACT</name>
<keyword evidence="9" id="KW-0699">rRNA-binding</keyword>
<evidence type="ECO:0000256" key="2">
    <source>
        <dbReference type="ARBA" id="ARBA00010183"/>
    </source>
</evidence>
<dbReference type="CDD" id="cd00593">
    <property type="entry name" value="RIBOc"/>
    <property type="match status" value="1"/>
</dbReference>
<evidence type="ECO:0000256" key="7">
    <source>
        <dbReference type="ARBA" id="ARBA00022801"/>
    </source>
</evidence>
<dbReference type="PANTHER" id="PTHR11207:SF0">
    <property type="entry name" value="RIBONUCLEASE 3"/>
    <property type="match status" value="1"/>
</dbReference>